<proteinExistence type="predicted"/>
<reference evidence="1 2" key="1">
    <citation type="submission" date="2019-12" db="EMBL/GenBank/DDBJ databases">
        <title>Roseobacter cerasinus sp. nov., isolated from seawater around aquaculture.</title>
        <authorList>
            <person name="Muramatsu S."/>
            <person name="Takabe Y."/>
            <person name="Mori K."/>
            <person name="Takaichi S."/>
            <person name="Hanada S."/>
        </authorList>
    </citation>
    <scope>NUCLEOTIDE SEQUENCE [LARGE SCALE GENOMIC DNA]</scope>
    <source>
        <strain evidence="1 2">AI77</strain>
    </source>
</reference>
<keyword evidence="2" id="KW-1185">Reference proteome</keyword>
<sequence>MRRQTVDLTCQLYIDGAENLDDLADHILKVTSAKRSGRTLSTPMFDIDLEISLDHNPSHLESLGGFLFWPYGAYLEPTSDAISERQYIASVSALIADLRKRNLRVVASCDFEKEVSQITGWNWSEGSPIHPVH</sequence>
<accession>A0A640VU02</accession>
<organism evidence="1 2">
    <name type="scientific">Roseobacter cerasinus</name>
    <dbReference type="NCBI Taxonomy" id="2602289"/>
    <lineage>
        <taxon>Bacteria</taxon>
        <taxon>Pseudomonadati</taxon>
        <taxon>Pseudomonadota</taxon>
        <taxon>Alphaproteobacteria</taxon>
        <taxon>Rhodobacterales</taxon>
        <taxon>Roseobacteraceae</taxon>
        <taxon>Roseobacter</taxon>
    </lineage>
</organism>
<evidence type="ECO:0000313" key="1">
    <source>
        <dbReference type="EMBL" id="GFE50900.1"/>
    </source>
</evidence>
<evidence type="ECO:0000313" key="2">
    <source>
        <dbReference type="Proteomes" id="UP000436522"/>
    </source>
</evidence>
<name>A0A640VU02_9RHOB</name>
<dbReference type="EMBL" id="BLIV01000005">
    <property type="protein sequence ID" value="GFE50900.1"/>
    <property type="molecule type" value="Genomic_DNA"/>
</dbReference>
<comment type="caution">
    <text evidence="1">The sequence shown here is derived from an EMBL/GenBank/DDBJ whole genome shotgun (WGS) entry which is preliminary data.</text>
</comment>
<dbReference type="AlphaFoldDB" id="A0A640VU02"/>
<dbReference type="Proteomes" id="UP000436522">
    <property type="component" value="Unassembled WGS sequence"/>
</dbReference>
<gene>
    <name evidence="1" type="ORF">So717_26530</name>
</gene>
<protein>
    <submittedName>
        <fullName evidence="1">Uncharacterized protein</fullName>
    </submittedName>
</protein>